<comment type="subcellular location">
    <subcellularLocation>
        <location evidence="1">Membrane</location>
        <topology evidence="1">Multi-pass membrane protein</topology>
    </subcellularLocation>
</comment>
<evidence type="ECO:0000256" key="1">
    <source>
        <dbReference type="ARBA" id="ARBA00004141"/>
    </source>
</evidence>
<keyword evidence="3 6" id="KW-0812">Transmembrane</keyword>
<gene>
    <name evidence="8" type="ORF">CYMTET_53683</name>
</gene>
<sequence length="220" mass="24293">MMSTMYALGLANSVYVVSGFGGLAFGLASKDVVANFFGGAMLTITQPFSVQEEIELNGKKGYYVKKIGWYQTTLVNDETYPLYVPNHTFVTKTVRNYSRNTHRKLKIDIGIQHTDSSTIRAVVDGIQETLANNSNVDSTFDYLFEGRKWSGPIRVFCTGCTSEAIIISVQCYFQTNSSNTFNGYRQECILSILDVISQCGATLAKPAFDVSLTQDLSSSD</sequence>
<dbReference type="EMBL" id="LGRX02035150">
    <property type="protein sequence ID" value="KAK3236161.1"/>
    <property type="molecule type" value="Genomic_DNA"/>
</dbReference>
<feature type="domain" description="Mechanosensitive ion channel MscS" evidence="7">
    <location>
        <begin position="31"/>
        <end position="99"/>
    </location>
</feature>
<comment type="similarity">
    <text evidence="2">Belongs to the MscS (TC 1.A.23) family.</text>
</comment>
<feature type="transmembrane region" description="Helical" evidence="6">
    <location>
        <begin position="6"/>
        <end position="28"/>
    </location>
</feature>
<keyword evidence="4 6" id="KW-1133">Transmembrane helix</keyword>
<dbReference type="GO" id="GO:0016020">
    <property type="term" value="C:membrane"/>
    <property type="evidence" value="ECO:0007669"/>
    <property type="project" value="UniProtKB-SubCell"/>
</dbReference>
<protein>
    <recommendedName>
        <fullName evidence="7">Mechanosensitive ion channel MscS domain-containing protein</fullName>
    </recommendedName>
</protein>
<evidence type="ECO:0000256" key="3">
    <source>
        <dbReference type="ARBA" id="ARBA00022692"/>
    </source>
</evidence>
<dbReference type="Proteomes" id="UP001190700">
    <property type="component" value="Unassembled WGS sequence"/>
</dbReference>
<evidence type="ECO:0000256" key="6">
    <source>
        <dbReference type="SAM" id="Phobius"/>
    </source>
</evidence>
<evidence type="ECO:0000313" key="8">
    <source>
        <dbReference type="EMBL" id="KAK3236161.1"/>
    </source>
</evidence>
<evidence type="ECO:0000256" key="5">
    <source>
        <dbReference type="ARBA" id="ARBA00023136"/>
    </source>
</evidence>
<dbReference type="SUPFAM" id="SSF50182">
    <property type="entry name" value="Sm-like ribonucleoproteins"/>
    <property type="match status" value="1"/>
</dbReference>
<evidence type="ECO:0000259" key="7">
    <source>
        <dbReference type="Pfam" id="PF00924"/>
    </source>
</evidence>
<organism evidence="8 9">
    <name type="scientific">Cymbomonas tetramitiformis</name>
    <dbReference type="NCBI Taxonomy" id="36881"/>
    <lineage>
        <taxon>Eukaryota</taxon>
        <taxon>Viridiplantae</taxon>
        <taxon>Chlorophyta</taxon>
        <taxon>Pyramimonadophyceae</taxon>
        <taxon>Pyramimonadales</taxon>
        <taxon>Pyramimonadaceae</taxon>
        <taxon>Cymbomonas</taxon>
    </lineage>
</organism>
<dbReference type="GO" id="GO:0055085">
    <property type="term" value="P:transmembrane transport"/>
    <property type="evidence" value="ECO:0007669"/>
    <property type="project" value="InterPro"/>
</dbReference>
<comment type="caution">
    <text evidence="8">The sequence shown here is derived from an EMBL/GenBank/DDBJ whole genome shotgun (WGS) entry which is preliminary data.</text>
</comment>
<dbReference type="InterPro" id="IPR010920">
    <property type="entry name" value="LSM_dom_sf"/>
</dbReference>
<dbReference type="Gene3D" id="2.30.30.60">
    <property type="match status" value="1"/>
</dbReference>
<keyword evidence="9" id="KW-1185">Reference proteome</keyword>
<accession>A0AAE0BGJ5</accession>
<dbReference type="InterPro" id="IPR006685">
    <property type="entry name" value="MscS_channel_2nd"/>
</dbReference>
<keyword evidence="5 6" id="KW-0472">Membrane</keyword>
<reference evidence="8 9" key="1">
    <citation type="journal article" date="2015" name="Genome Biol. Evol.">
        <title>Comparative Genomics of a Bacterivorous Green Alga Reveals Evolutionary Causalities and Consequences of Phago-Mixotrophic Mode of Nutrition.</title>
        <authorList>
            <person name="Burns J.A."/>
            <person name="Paasch A."/>
            <person name="Narechania A."/>
            <person name="Kim E."/>
        </authorList>
    </citation>
    <scope>NUCLEOTIDE SEQUENCE [LARGE SCALE GENOMIC DNA]</scope>
    <source>
        <strain evidence="8 9">PLY_AMNH</strain>
    </source>
</reference>
<evidence type="ECO:0000256" key="4">
    <source>
        <dbReference type="ARBA" id="ARBA00022989"/>
    </source>
</evidence>
<dbReference type="InterPro" id="IPR045042">
    <property type="entry name" value="YnaI-like"/>
</dbReference>
<dbReference type="PANTHER" id="PTHR43634:SF2">
    <property type="entry name" value="LOW CONDUCTANCE MECHANOSENSITIVE CHANNEL YNAI"/>
    <property type="match status" value="1"/>
</dbReference>
<evidence type="ECO:0000256" key="2">
    <source>
        <dbReference type="ARBA" id="ARBA00008017"/>
    </source>
</evidence>
<dbReference type="PANTHER" id="PTHR43634">
    <property type="entry name" value="OW CONDUCTANCE MECHANOSENSITIVE CHANNEL"/>
    <property type="match status" value="1"/>
</dbReference>
<dbReference type="Pfam" id="PF00924">
    <property type="entry name" value="MS_channel_2nd"/>
    <property type="match status" value="1"/>
</dbReference>
<dbReference type="AlphaFoldDB" id="A0AAE0BGJ5"/>
<evidence type="ECO:0000313" key="9">
    <source>
        <dbReference type="Proteomes" id="UP001190700"/>
    </source>
</evidence>
<dbReference type="InterPro" id="IPR023408">
    <property type="entry name" value="MscS_beta-dom_sf"/>
</dbReference>
<name>A0AAE0BGJ5_9CHLO</name>
<proteinExistence type="inferred from homology"/>